<proteinExistence type="predicted"/>
<dbReference type="OrthoDB" id="2193740at2759"/>
<name>A0A177EAV5_9MICR</name>
<evidence type="ECO:0000313" key="2">
    <source>
        <dbReference type="Proteomes" id="UP000185944"/>
    </source>
</evidence>
<dbReference type="GeneID" id="93647417"/>
<reference evidence="1 2" key="1">
    <citation type="submission" date="2016-02" db="EMBL/GenBank/DDBJ databases">
        <title>Discovery of a natural microsporidian pathogen with a broad tissue tropism in Caenorhabditis elegans.</title>
        <authorList>
            <person name="Luallen R.J."/>
            <person name="Reinke A.W."/>
            <person name="Tong L."/>
            <person name="Botts M.R."/>
            <person name="Felix M.-A."/>
            <person name="Troemel E.R."/>
        </authorList>
    </citation>
    <scope>NUCLEOTIDE SEQUENCE [LARGE SCALE GENOMIC DNA]</scope>
    <source>
        <strain evidence="1 2">JUm2807</strain>
    </source>
</reference>
<dbReference type="EMBL" id="LTDL01000042">
    <property type="protein sequence ID" value="OAG28928.1"/>
    <property type="molecule type" value="Genomic_DNA"/>
</dbReference>
<accession>A0A177EAV5</accession>
<evidence type="ECO:0000313" key="1">
    <source>
        <dbReference type="EMBL" id="OAG28928.1"/>
    </source>
</evidence>
<dbReference type="Proteomes" id="UP000185944">
    <property type="component" value="Unassembled WGS sequence"/>
</dbReference>
<organism evidence="1 2">
    <name type="scientific">Nematocida displodere</name>
    <dbReference type="NCBI Taxonomy" id="1805483"/>
    <lineage>
        <taxon>Eukaryota</taxon>
        <taxon>Fungi</taxon>
        <taxon>Fungi incertae sedis</taxon>
        <taxon>Microsporidia</taxon>
        <taxon>Nematocida</taxon>
    </lineage>
</organism>
<sequence>MRDRTLSYTEAVNEAAAKRAARKITLSARLKAYTCSNAHIDASSEDATLLSLVVRLGMNYLETRVCAYQQSIKCMECCRDVYICGMNCKLCGKWVCTACAVFAEGVDICQECCHCLSEKPANDIDTCSAELLEAHRALNRCVQRPSRESIGQLAQMAESLENNTDTQASQIIRKNLCSKIKVAVCKWYVFQAQKERYHLLLEQLDYLIRFKTENPEHQALIDESISELLQEVAENSQSAE</sequence>
<comment type="caution">
    <text evidence="1">The sequence shown here is derived from an EMBL/GenBank/DDBJ whole genome shotgun (WGS) entry which is preliminary data.</text>
</comment>
<dbReference type="AlphaFoldDB" id="A0A177EAV5"/>
<gene>
    <name evidence="1" type="ORF">NEDG_01067</name>
</gene>
<keyword evidence="2" id="KW-1185">Reference proteome</keyword>
<dbReference type="VEuPathDB" id="MicrosporidiaDB:NEDG_01067"/>
<dbReference type="RefSeq" id="XP_067543673.1">
    <property type="nucleotide sequence ID" value="XM_067688485.1"/>
</dbReference>
<protein>
    <submittedName>
        <fullName evidence="1">Uncharacterized protein</fullName>
    </submittedName>
</protein>